<reference evidence="1" key="2">
    <citation type="submission" date="2023-05" db="EMBL/GenBank/DDBJ databases">
        <authorList>
            <consortium name="Lawrence Berkeley National Laboratory"/>
            <person name="Steindorff A."/>
            <person name="Hensen N."/>
            <person name="Bonometti L."/>
            <person name="Westerberg I."/>
            <person name="Brannstrom I.O."/>
            <person name="Guillou S."/>
            <person name="Cros-Aarteil S."/>
            <person name="Calhoun S."/>
            <person name="Haridas S."/>
            <person name="Kuo A."/>
            <person name="Mondo S."/>
            <person name="Pangilinan J."/>
            <person name="Riley R."/>
            <person name="Labutti K."/>
            <person name="Andreopoulos B."/>
            <person name="Lipzen A."/>
            <person name="Chen C."/>
            <person name="Yanf M."/>
            <person name="Daum C."/>
            <person name="Ng V."/>
            <person name="Clum A."/>
            <person name="Ohm R."/>
            <person name="Martin F."/>
            <person name="Silar P."/>
            <person name="Natvig D."/>
            <person name="Lalanne C."/>
            <person name="Gautier V."/>
            <person name="Ament-Velasquez S.L."/>
            <person name="Kruys A."/>
            <person name="Hutchinson M.I."/>
            <person name="Powell A.J."/>
            <person name="Barry K."/>
            <person name="Miller A.N."/>
            <person name="Grigoriev I.V."/>
            <person name="Debuchy R."/>
            <person name="Gladieux P."/>
            <person name="Thoren M.H."/>
            <person name="Johannesson H."/>
        </authorList>
    </citation>
    <scope>NUCLEOTIDE SEQUENCE</scope>
    <source>
        <strain evidence="1">CBS 315.58</strain>
    </source>
</reference>
<sequence>RLSRYLSHTGLTLQTPDIQAIIAQGAEDVRAIMNNSLSAAEIYEFARKLRHSPASVIQVSGIMWYLTFLSIERDQAFTTGAYLVRDPDGRLSAYFRGVSTQRISSHLKGHSAPGCTNGIDLRAAAGGSGTAPSPPPLPHGHCHVLSISITNDKRRGNC</sequence>
<dbReference type="EMBL" id="MU863993">
    <property type="protein sequence ID" value="KAK4196123.1"/>
    <property type="molecule type" value="Genomic_DNA"/>
</dbReference>
<evidence type="ECO:0000313" key="1">
    <source>
        <dbReference type="EMBL" id="KAK4196123.1"/>
    </source>
</evidence>
<proteinExistence type="predicted"/>
<organism evidence="1 2">
    <name type="scientific">Triangularia verruculosa</name>
    <dbReference type="NCBI Taxonomy" id="2587418"/>
    <lineage>
        <taxon>Eukaryota</taxon>
        <taxon>Fungi</taxon>
        <taxon>Dikarya</taxon>
        <taxon>Ascomycota</taxon>
        <taxon>Pezizomycotina</taxon>
        <taxon>Sordariomycetes</taxon>
        <taxon>Sordariomycetidae</taxon>
        <taxon>Sordariales</taxon>
        <taxon>Podosporaceae</taxon>
        <taxon>Triangularia</taxon>
    </lineage>
</organism>
<accession>A0AAN6X9U7</accession>
<comment type="caution">
    <text evidence="1">The sequence shown here is derived from an EMBL/GenBank/DDBJ whole genome shotgun (WGS) entry which is preliminary data.</text>
</comment>
<protein>
    <submittedName>
        <fullName evidence="1">Uncharacterized protein</fullName>
    </submittedName>
</protein>
<dbReference type="AlphaFoldDB" id="A0AAN6X9U7"/>
<feature type="non-terminal residue" evidence="1">
    <location>
        <position position="1"/>
    </location>
</feature>
<reference evidence="1" key="1">
    <citation type="journal article" date="2023" name="Mol. Phylogenet. Evol.">
        <title>Genome-scale phylogeny and comparative genomics of the fungal order Sordariales.</title>
        <authorList>
            <person name="Hensen N."/>
            <person name="Bonometti L."/>
            <person name="Westerberg I."/>
            <person name="Brannstrom I.O."/>
            <person name="Guillou S."/>
            <person name="Cros-Aarteil S."/>
            <person name="Calhoun S."/>
            <person name="Haridas S."/>
            <person name="Kuo A."/>
            <person name="Mondo S."/>
            <person name="Pangilinan J."/>
            <person name="Riley R."/>
            <person name="LaButti K."/>
            <person name="Andreopoulos B."/>
            <person name="Lipzen A."/>
            <person name="Chen C."/>
            <person name="Yan M."/>
            <person name="Daum C."/>
            <person name="Ng V."/>
            <person name="Clum A."/>
            <person name="Steindorff A."/>
            <person name="Ohm R.A."/>
            <person name="Martin F."/>
            <person name="Silar P."/>
            <person name="Natvig D.O."/>
            <person name="Lalanne C."/>
            <person name="Gautier V."/>
            <person name="Ament-Velasquez S.L."/>
            <person name="Kruys A."/>
            <person name="Hutchinson M.I."/>
            <person name="Powell A.J."/>
            <person name="Barry K."/>
            <person name="Miller A.N."/>
            <person name="Grigoriev I.V."/>
            <person name="Debuchy R."/>
            <person name="Gladieux P."/>
            <person name="Hiltunen Thoren M."/>
            <person name="Johannesson H."/>
        </authorList>
    </citation>
    <scope>NUCLEOTIDE SEQUENCE</scope>
    <source>
        <strain evidence="1">CBS 315.58</strain>
    </source>
</reference>
<feature type="non-terminal residue" evidence="1">
    <location>
        <position position="158"/>
    </location>
</feature>
<gene>
    <name evidence="1" type="ORF">QBC40DRAFT_155275</name>
</gene>
<keyword evidence="2" id="KW-1185">Reference proteome</keyword>
<dbReference type="Proteomes" id="UP001303160">
    <property type="component" value="Unassembled WGS sequence"/>
</dbReference>
<name>A0AAN6X9U7_9PEZI</name>
<evidence type="ECO:0000313" key="2">
    <source>
        <dbReference type="Proteomes" id="UP001303160"/>
    </source>
</evidence>